<proteinExistence type="predicted"/>
<dbReference type="AlphaFoldDB" id="X1LXF7"/>
<comment type="caution">
    <text evidence="1">The sequence shown here is derived from an EMBL/GenBank/DDBJ whole genome shotgun (WGS) entry which is preliminary data.</text>
</comment>
<organism evidence="1">
    <name type="scientific">marine sediment metagenome</name>
    <dbReference type="NCBI Taxonomy" id="412755"/>
    <lineage>
        <taxon>unclassified sequences</taxon>
        <taxon>metagenomes</taxon>
        <taxon>ecological metagenomes</taxon>
    </lineage>
</organism>
<sequence length="117" mass="13836">LNMHKWTKLNTIQRADKANIHRSQSEFIYKFLSNYAHSEAFALMQIHSVFSVQMAQKLMRFPIRFTEMFLNLTLKLFAKLHPVATSIIESDQDLLEIIDLWEDLKRKDLKEVSRIGI</sequence>
<dbReference type="EMBL" id="BARV01017474">
    <property type="protein sequence ID" value="GAI23763.1"/>
    <property type="molecule type" value="Genomic_DNA"/>
</dbReference>
<evidence type="ECO:0000313" key="1">
    <source>
        <dbReference type="EMBL" id="GAI23763.1"/>
    </source>
</evidence>
<reference evidence="1" key="1">
    <citation type="journal article" date="2014" name="Front. Microbiol.">
        <title>High frequency of phylogenetically diverse reductive dehalogenase-homologous genes in deep subseafloor sedimentary metagenomes.</title>
        <authorList>
            <person name="Kawai M."/>
            <person name="Futagami T."/>
            <person name="Toyoda A."/>
            <person name="Takaki Y."/>
            <person name="Nishi S."/>
            <person name="Hori S."/>
            <person name="Arai W."/>
            <person name="Tsubouchi T."/>
            <person name="Morono Y."/>
            <person name="Uchiyama I."/>
            <person name="Ito T."/>
            <person name="Fujiyama A."/>
            <person name="Inagaki F."/>
            <person name="Takami H."/>
        </authorList>
    </citation>
    <scope>NUCLEOTIDE SEQUENCE</scope>
    <source>
        <strain evidence="1">Expedition CK06-06</strain>
    </source>
</reference>
<accession>X1LXF7</accession>
<gene>
    <name evidence="1" type="ORF">S06H3_29771</name>
</gene>
<name>X1LXF7_9ZZZZ</name>
<feature type="non-terminal residue" evidence="1">
    <location>
        <position position="1"/>
    </location>
</feature>
<protein>
    <submittedName>
        <fullName evidence="1">Uncharacterized protein</fullName>
    </submittedName>
</protein>